<protein>
    <submittedName>
        <fullName evidence="13">Signal transducing adapter molecule 1</fullName>
    </submittedName>
</protein>
<dbReference type="SUPFAM" id="SSF48464">
    <property type="entry name" value="ENTH/VHS domain"/>
    <property type="match status" value="1"/>
</dbReference>
<dbReference type="PROSITE" id="PS50179">
    <property type="entry name" value="VHS"/>
    <property type="match status" value="1"/>
</dbReference>
<organism evidence="13">
    <name type="scientific">Enterobius vermicularis</name>
    <name type="common">Human pinworm</name>
    <dbReference type="NCBI Taxonomy" id="51028"/>
    <lineage>
        <taxon>Eukaryota</taxon>
        <taxon>Metazoa</taxon>
        <taxon>Ecdysozoa</taxon>
        <taxon>Nematoda</taxon>
        <taxon>Chromadorea</taxon>
        <taxon>Rhabditida</taxon>
        <taxon>Spirurina</taxon>
        <taxon>Oxyuridomorpha</taxon>
        <taxon>Oxyuroidea</taxon>
        <taxon>Oxyuridae</taxon>
        <taxon>Enterobius</taxon>
    </lineage>
</organism>
<feature type="domain" description="SH3" evidence="9">
    <location>
        <begin position="203"/>
        <end position="262"/>
    </location>
</feature>
<dbReference type="InterPro" id="IPR001452">
    <property type="entry name" value="SH3_domain"/>
</dbReference>
<reference evidence="13" key="1">
    <citation type="submission" date="2016-04" db="UniProtKB">
        <authorList>
            <consortium name="WormBaseParasite"/>
        </authorList>
    </citation>
    <scope>IDENTIFICATION</scope>
</reference>
<dbReference type="AlphaFoldDB" id="A0A158Q9S0"/>
<dbReference type="InterPro" id="IPR050670">
    <property type="entry name" value="STAM"/>
</dbReference>
<evidence type="ECO:0000259" key="9">
    <source>
        <dbReference type="PROSITE" id="PS50002"/>
    </source>
</evidence>
<gene>
    <name evidence="11" type="ORF">EVEC_LOCUS2628</name>
</gene>
<evidence type="ECO:0000256" key="6">
    <source>
        <dbReference type="ARBA" id="ARBA00022927"/>
    </source>
</evidence>
<dbReference type="PROSITE" id="PS50330">
    <property type="entry name" value="UIM"/>
    <property type="match status" value="1"/>
</dbReference>
<dbReference type="STRING" id="51028.A0A158Q9S0"/>
<feature type="region of interest" description="Disordered" evidence="8">
    <location>
        <begin position="370"/>
        <end position="408"/>
    </location>
</feature>
<dbReference type="PANTHER" id="PTHR45929:SF3">
    <property type="entry name" value="JAK PATHWAY SIGNAL TRANSDUCTION ADAPTOR MOLECULE"/>
    <property type="match status" value="1"/>
</dbReference>
<evidence type="ECO:0000256" key="1">
    <source>
        <dbReference type="ARBA" id="ARBA00004177"/>
    </source>
</evidence>
<keyword evidence="3 7" id="KW-0728">SH3 domain</keyword>
<dbReference type="Gene3D" id="6.10.140.100">
    <property type="match status" value="1"/>
</dbReference>
<dbReference type="WBParaSite" id="EVEC_0000292001-mRNA-1">
    <property type="protein sequence ID" value="EVEC_0000292001-mRNA-1"/>
    <property type="gene ID" value="EVEC_0000292001"/>
</dbReference>
<evidence type="ECO:0000256" key="3">
    <source>
        <dbReference type="ARBA" id="ARBA00022443"/>
    </source>
</evidence>
<dbReference type="Gene3D" id="2.30.30.40">
    <property type="entry name" value="SH3 Domains"/>
    <property type="match status" value="1"/>
</dbReference>
<comment type="similarity">
    <text evidence="2">Belongs to the STAM family.</text>
</comment>
<dbReference type="SMART" id="SM00288">
    <property type="entry name" value="VHS"/>
    <property type="match status" value="1"/>
</dbReference>
<dbReference type="PANTHER" id="PTHR45929">
    <property type="entry name" value="JAK PATHWAY SIGNAL TRANSDUCTION ADAPTOR MOLECULE"/>
    <property type="match status" value="1"/>
</dbReference>
<evidence type="ECO:0000256" key="4">
    <source>
        <dbReference type="ARBA" id="ARBA00022448"/>
    </source>
</evidence>
<proteinExistence type="inferred from homology"/>
<dbReference type="Gene3D" id="1.25.40.90">
    <property type="match status" value="1"/>
</dbReference>
<dbReference type="GO" id="GO:0043328">
    <property type="term" value="P:protein transport to vacuole involved in ubiquitin-dependent protein catabolic process via the multivesicular body sorting pathway"/>
    <property type="evidence" value="ECO:0007669"/>
    <property type="project" value="TreeGrafter"/>
</dbReference>
<dbReference type="Pfam" id="PF00018">
    <property type="entry name" value="SH3_1"/>
    <property type="match status" value="1"/>
</dbReference>
<dbReference type="SUPFAM" id="SSF50044">
    <property type="entry name" value="SH3-domain"/>
    <property type="match status" value="1"/>
</dbReference>
<evidence type="ECO:0000256" key="8">
    <source>
        <dbReference type="SAM" id="MobiDB-lite"/>
    </source>
</evidence>
<dbReference type="EMBL" id="UXUI01007419">
    <property type="protein sequence ID" value="VDD87485.1"/>
    <property type="molecule type" value="Genomic_DNA"/>
</dbReference>
<dbReference type="GO" id="GO:0033565">
    <property type="term" value="C:ESCRT-0 complex"/>
    <property type="evidence" value="ECO:0007669"/>
    <property type="project" value="TreeGrafter"/>
</dbReference>
<sequence>MPFFGETQSPYDEVVAKATSETCSDENWRLIFDIVDRVLADPKGPKLCLLSLKKRLNHRDPHVVLLALSVLDALWCNCGQAFRQEVSSREFSSELGYKATQSNRAVSEKTRSLIKKWVEQECKEDPSLGLIESLYKNLLADGYSFETEQLEKKPAMVTDPNVVQSAKEEEDIARAIQLSLDESKRENPSSTISSTTQPHISRCVERDVRALYDFEAAEDGELTFSAGDTITILDECDANWWKGRCKGSVGVFPSSFVTSDLNEPVKEADSSLREQEEVTTQQPVLVARIDEDLLAKCEVMLQECHPSKAEDPELPEIEKQCLAQEPLIEARIAEIDKQSSALDSIEASIANALNLYDSVIQQQQQQFSIPNMQQVPTDTTYQTGPQQSVQQQWQQPQTWGPLPSQPSI</sequence>
<keyword evidence="12" id="KW-1185">Reference proteome</keyword>
<dbReference type="Pfam" id="PF00790">
    <property type="entry name" value="VHS"/>
    <property type="match status" value="1"/>
</dbReference>
<dbReference type="GO" id="GO:0035091">
    <property type="term" value="F:phosphatidylinositol binding"/>
    <property type="evidence" value="ECO:0007669"/>
    <property type="project" value="InterPro"/>
</dbReference>
<dbReference type="FunFam" id="2.30.30.40:FF:000072">
    <property type="entry name" value="Unconventional Myosin IB"/>
    <property type="match status" value="1"/>
</dbReference>
<dbReference type="OrthoDB" id="10068368at2759"/>
<dbReference type="InterPro" id="IPR008942">
    <property type="entry name" value="ENTH_VHS"/>
</dbReference>
<keyword evidence="5" id="KW-0967">Endosome</keyword>
<comment type="subcellular location">
    <subcellularLocation>
        <location evidence="1">Endosome</location>
    </subcellularLocation>
</comment>
<evidence type="ECO:0000259" key="10">
    <source>
        <dbReference type="PROSITE" id="PS50179"/>
    </source>
</evidence>
<feature type="domain" description="VHS" evidence="10">
    <location>
        <begin position="18"/>
        <end position="146"/>
    </location>
</feature>
<evidence type="ECO:0000256" key="2">
    <source>
        <dbReference type="ARBA" id="ARBA00009666"/>
    </source>
</evidence>
<evidence type="ECO:0000313" key="11">
    <source>
        <dbReference type="EMBL" id="VDD87485.1"/>
    </source>
</evidence>
<dbReference type="PRINTS" id="PR00452">
    <property type="entry name" value="SH3DOMAIN"/>
</dbReference>
<dbReference type="Proteomes" id="UP000274131">
    <property type="component" value="Unassembled WGS sequence"/>
</dbReference>
<accession>A0A158Q9S0</accession>
<evidence type="ECO:0000256" key="5">
    <source>
        <dbReference type="ARBA" id="ARBA00022753"/>
    </source>
</evidence>
<name>A0A158Q9S0_ENTVE</name>
<dbReference type="InterPro" id="IPR002014">
    <property type="entry name" value="VHS_dom"/>
</dbReference>
<dbReference type="PRINTS" id="PR00499">
    <property type="entry name" value="P67PHOX"/>
</dbReference>
<dbReference type="GO" id="GO:0043130">
    <property type="term" value="F:ubiquitin binding"/>
    <property type="evidence" value="ECO:0007669"/>
    <property type="project" value="InterPro"/>
</dbReference>
<dbReference type="InterPro" id="IPR036028">
    <property type="entry name" value="SH3-like_dom_sf"/>
</dbReference>
<feature type="compositionally biased region" description="Polar residues" evidence="8">
    <location>
        <begin position="370"/>
        <end position="381"/>
    </location>
</feature>
<keyword evidence="4" id="KW-0813">Transport</keyword>
<evidence type="ECO:0000256" key="7">
    <source>
        <dbReference type="PROSITE-ProRule" id="PRU00192"/>
    </source>
</evidence>
<dbReference type="PROSITE" id="PS50002">
    <property type="entry name" value="SH3"/>
    <property type="match status" value="1"/>
</dbReference>
<evidence type="ECO:0000313" key="12">
    <source>
        <dbReference type="Proteomes" id="UP000274131"/>
    </source>
</evidence>
<dbReference type="SMART" id="SM00326">
    <property type="entry name" value="SH3"/>
    <property type="match status" value="1"/>
</dbReference>
<feature type="compositionally biased region" description="Low complexity" evidence="8">
    <location>
        <begin position="382"/>
        <end position="400"/>
    </location>
</feature>
<reference evidence="11 12" key="2">
    <citation type="submission" date="2018-10" db="EMBL/GenBank/DDBJ databases">
        <authorList>
            <consortium name="Pathogen Informatics"/>
        </authorList>
    </citation>
    <scope>NUCLEOTIDE SEQUENCE [LARGE SCALE GENOMIC DNA]</scope>
</reference>
<keyword evidence="6" id="KW-0653">Protein transport</keyword>
<dbReference type="Pfam" id="PF02809">
    <property type="entry name" value="UIM"/>
    <property type="match status" value="1"/>
</dbReference>
<dbReference type="InterPro" id="IPR003903">
    <property type="entry name" value="UIM_dom"/>
</dbReference>
<dbReference type="Gene3D" id="1.20.5.1940">
    <property type="match status" value="1"/>
</dbReference>
<evidence type="ECO:0000313" key="13">
    <source>
        <dbReference type="WBParaSite" id="EVEC_0000292001-mRNA-1"/>
    </source>
</evidence>